<evidence type="ECO:0000259" key="15">
    <source>
        <dbReference type="PROSITE" id="PS50927"/>
    </source>
</evidence>
<dbReference type="PROSITE" id="PS50927">
    <property type="entry name" value="BULB_LECTIN"/>
    <property type="match status" value="1"/>
</dbReference>
<dbReference type="InterPro" id="IPR001245">
    <property type="entry name" value="Ser-Thr/Tyr_kinase_cat_dom"/>
</dbReference>
<dbReference type="PIRSF" id="PIRSF000641">
    <property type="entry name" value="SRK"/>
    <property type="match status" value="1"/>
</dbReference>
<dbReference type="Pfam" id="PF08276">
    <property type="entry name" value="PAN_2"/>
    <property type="match status" value="1"/>
</dbReference>
<evidence type="ECO:0000256" key="10">
    <source>
        <dbReference type="ARBA" id="ARBA00023180"/>
    </source>
</evidence>
<comment type="similarity">
    <text evidence="11">Belongs to the protein kinase superfamily. Ser/Thr protein kinase family.</text>
</comment>
<dbReference type="GO" id="GO:0004674">
    <property type="term" value="F:protein serine/threonine kinase activity"/>
    <property type="evidence" value="ECO:0007669"/>
    <property type="project" value="UniProtKB-KW"/>
</dbReference>
<dbReference type="InterPro" id="IPR024171">
    <property type="entry name" value="SRK-like_kinase"/>
</dbReference>
<dbReference type="SUPFAM" id="SSF51110">
    <property type="entry name" value="alpha-D-mannose-specific plant lectins"/>
    <property type="match status" value="1"/>
</dbReference>
<feature type="domain" description="Bulb-type lectin" evidence="15">
    <location>
        <begin position="75"/>
        <end position="199"/>
    </location>
</feature>
<evidence type="ECO:0000256" key="3">
    <source>
        <dbReference type="ARBA" id="ARBA00022527"/>
    </source>
</evidence>
<dbReference type="EC" id="2.7.11.1" evidence="11"/>
<dbReference type="PROSITE" id="PS50948">
    <property type="entry name" value="PAN"/>
    <property type="match status" value="1"/>
</dbReference>
<evidence type="ECO:0000256" key="7">
    <source>
        <dbReference type="ARBA" id="ARBA00022777"/>
    </source>
</evidence>
<evidence type="ECO:0000256" key="8">
    <source>
        <dbReference type="ARBA" id="ARBA00022840"/>
    </source>
</evidence>
<keyword evidence="13" id="KW-0812">Transmembrane</keyword>
<comment type="subcellular location">
    <subcellularLocation>
        <location evidence="1">Cell membrane</location>
        <topology evidence="1">Single-pass type I membrane protein</topology>
    </subcellularLocation>
</comment>
<dbReference type="InterPro" id="IPR003609">
    <property type="entry name" value="Pan_app"/>
</dbReference>
<keyword evidence="7 11" id="KW-0418">Kinase</keyword>
<proteinExistence type="inferred from homology"/>
<dbReference type="PROSITE" id="PS00108">
    <property type="entry name" value="PROTEIN_KINASE_ST"/>
    <property type="match status" value="1"/>
</dbReference>
<evidence type="ECO:0000256" key="2">
    <source>
        <dbReference type="ARBA" id="ARBA00022475"/>
    </source>
</evidence>
<feature type="transmembrane region" description="Helical" evidence="13">
    <location>
        <begin position="450"/>
        <end position="470"/>
    </location>
</feature>
<keyword evidence="9" id="KW-1015">Disulfide bond</keyword>
<evidence type="ECO:0000256" key="4">
    <source>
        <dbReference type="ARBA" id="ARBA00022679"/>
    </source>
</evidence>
<dbReference type="PROSITE" id="PS50011">
    <property type="entry name" value="PROTEIN_KINASE_DOM"/>
    <property type="match status" value="1"/>
</dbReference>
<dbReference type="InterPro" id="IPR008271">
    <property type="entry name" value="Ser/Thr_kinase_AS"/>
</dbReference>
<dbReference type="InterPro" id="IPR011009">
    <property type="entry name" value="Kinase-like_dom_sf"/>
</dbReference>
<evidence type="ECO:0000256" key="12">
    <source>
        <dbReference type="SAM" id="MobiDB-lite"/>
    </source>
</evidence>
<evidence type="ECO:0000259" key="14">
    <source>
        <dbReference type="PROSITE" id="PS50011"/>
    </source>
</evidence>
<reference evidence="18" key="1">
    <citation type="submission" date="2025-08" db="UniProtKB">
        <authorList>
            <consortium name="RefSeq"/>
        </authorList>
    </citation>
    <scope>IDENTIFICATION</scope>
    <source>
        <tissue evidence="18">Leaf</tissue>
    </source>
</reference>
<dbReference type="Pfam" id="PF01453">
    <property type="entry name" value="B_lectin"/>
    <property type="match status" value="1"/>
</dbReference>
<evidence type="ECO:0000256" key="9">
    <source>
        <dbReference type="ARBA" id="ARBA00023157"/>
    </source>
</evidence>
<evidence type="ECO:0000313" key="17">
    <source>
        <dbReference type="Proteomes" id="UP000827889"/>
    </source>
</evidence>
<dbReference type="KEGG" id="rarg:115754922"/>
<comment type="catalytic activity">
    <reaction evidence="11">
        <text>L-threonyl-[protein] + ATP = O-phospho-L-threonyl-[protein] + ADP + H(+)</text>
        <dbReference type="Rhea" id="RHEA:46608"/>
        <dbReference type="Rhea" id="RHEA-COMP:11060"/>
        <dbReference type="Rhea" id="RHEA-COMP:11605"/>
        <dbReference type="ChEBI" id="CHEBI:15378"/>
        <dbReference type="ChEBI" id="CHEBI:30013"/>
        <dbReference type="ChEBI" id="CHEBI:30616"/>
        <dbReference type="ChEBI" id="CHEBI:61977"/>
        <dbReference type="ChEBI" id="CHEBI:456216"/>
        <dbReference type="EC" id="2.7.11.1"/>
    </reaction>
</comment>
<protein>
    <recommendedName>
        <fullName evidence="11">Receptor-like serine/threonine-protein kinase</fullName>
        <ecNumber evidence="11">2.7.11.1</ecNumber>
    </recommendedName>
</protein>
<dbReference type="Pfam" id="PF07714">
    <property type="entry name" value="PK_Tyr_Ser-Thr"/>
    <property type="match status" value="1"/>
</dbReference>
<evidence type="ECO:0000259" key="16">
    <source>
        <dbReference type="PROSITE" id="PS50948"/>
    </source>
</evidence>
<dbReference type="Gene3D" id="3.30.200.20">
    <property type="entry name" value="Phosphorylase Kinase, domain 1"/>
    <property type="match status" value="1"/>
</dbReference>
<dbReference type="PANTHER" id="PTHR27002">
    <property type="entry name" value="RECEPTOR-LIKE SERINE/THREONINE-PROTEIN KINASE SD1-8"/>
    <property type="match status" value="1"/>
</dbReference>
<dbReference type="RefSeq" id="XP_030549967.2">
    <property type="nucleotide sequence ID" value="XM_030694107.2"/>
</dbReference>
<evidence type="ECO:0000313" key="18">
    <source>
        <dbReference type="RefSeq" id="XP_030549967.2"/>
    </source>
</evidence>
<keyword evidence="17" id="KW-1185">Reference proteome</keyword>
<dbReference type="CDD" id="cd00028">
    <property type="entry name" value="B_lectin"/>
    <property type="match status" value="1"/>
</dbReference>
<dbReference type="SMART" id="SM00108">
    <property type="entry name" value="B_lectin"/>
    <property type="match status" value="1"/>
</dbReference>
<keyword evidence="4 11" id="KW-0808">Transferase</keyword>
<dbReference type="Gene3D" id="2.90.10.10">
    <property type="entry name" value="Bulb-type lectin domain"/>
    <property type="match status" value="1"/>
</dbReference>
<dbReference type="CDD" id="cd14066">
    <property type="entry name" value="STKc_IRAK"/>
    <property type="match status" value="1"/>
</dbReference>
<feature type="domain" description="Protein kinase" evidence="14">
    <location>
        <begin position="539"/>
        <end position="816"/>
    </location>
</feature>
<keyword evidence="13" id="KW-0472">Membrane</keyword>
<evidence type="ECO:0000256" key="11">
    <source>
        <dbReference type="PIRNR" id="PIRNR000641"/>
    </source>
</evidence>
<sequence length="852" mass="95779">MLSFMQRPMLPSRFQVDQSMPFTENPPERLQGNTSQRLENSSSMATAQFSLSDMFTKFCVFLVFCSCCLRLSEATNTLLPGQDLKDNKTLVSSNEEFALGFFRTGGSSSSNYYLGIWFKDDPYKVPVWVANREQPIPDSSGVLSIRSDGNLVISDRRLIQVLVNPAMLATNGSTVARLLDSGSFVLLEGESTVWESFYYPSDTFLPGMKLGFFNLGTEKARDQFLVSWQSPSVPSTGSFVLALMATMNKTQLMFHRDDVSRVIRYLDEHRFRSLLNSLLEDYDITFVSDAGEMYLTYDTSVTDRMSWFVLSPSGQIKAFTKIGKEISAVYSPICTNTSSGSSDCHIDKPALCPNANNFRLTEGSVPKPNAFNELDHLGISDCEIMCRRNCSCNAFGSYRDDGTGCQFFYGDLNFFADETGQRDAVMLVRWNINETAAHVRRKAEHWSKRLLWLVLIAPVVLLVVSAMVSISRWRNSRIAAWKNKMDTARNLGLFLIQLGSDVSEANQDSRYSKLISVRKRDHELPILSFSCVSAATGNFSAENKLGEGGFGPVYKGMLLGHEIAVKRLSRKSGQGLEEFKNEVQVILKLQHRNLVRLLGCCIERDEKILVYEYLANKSLDSFLFDPNKKPSLEWKRRVRIIEGIAQGLLYLHQYSRLRVIHRDLKTSNILLDSNMNPKISDFGMARIFGENQAQAKTARVVGTYGYMSPEYAVHGLFSVKSDVFSFGVIMLEIISGRKNTMFAHSDHSVNLLGYAWELWKFNRGVELMDPALANPSSFGEFSLCLHIALLCVQEHPKDRPSTSDVVQMLGNKCANLPSPRPPPYCSHIGYCSSQERQEGVTNDLTCSTIEAR</sequence>
<feature type="domain" description="Apple" evidence="16">
    <location>
        <begin position="352"/>
        <end position="431"/>
    </location>
</feature>
<keyword evidence="5" id="KW-0732">Signal</keyword>
<dbReference type="Proteomes" id="UP000827889">
    <property type="component" value="Chromosome 4"/>
</dbReference>
<gene>
    <name evidence="18" type="primary">LOC115754922</name>
</gene>
<dbReference type="InterPro" id="IPR000719">
    <property type="entry name" value="Prot_kinase_dom"/>
</dbReference>
<keyword evidence="8 11" id="KW-0067">ATP-binding</keyword>
<name>A0A8B8QUI2_9MYRT</name>
<dbReference type="SUPFAM" id="SSF56112">
    <property type="entry name" value="Protein kinase-like (PK-like)"/>
    <property type="match status" value="1"/>
</dbReference>
<keyword evidence="2" id="KW-1003">Cell membrane</keyword>
<dbReference type="SMART" id="SM00220">
    <property type="entry name" value="S_TKc"/>
    <property type="match status" value="1"/>
</dbReference>
<evidence type="ECO:0000256" key="1">
    <source>
        <dbReference type="ARBA" id="ARBA00004251"/>
    </source>
</evidence>
<keyword evidence="6 11" id="KW-0547">Nucleotide-binding</keyword>
<comment type="catalytic activity">
    <reaction evidence="11">
        <text>L-seryl-[protein] + ATP = O-phospho-L-seryl-[protein] + ADP + H(+)</text>
        <dbReference type="Rhea" id="RHEA:17989"/>
        <dbReference type="Rhea" id="RHEA-COMP:9863"/>
        <dbReference type="Rhea" id="RHEA-COMP:11604"/>
        <dbReference type="ChEBI" id="CHEBI:15378"/>
        <dbReference type="ChEBI" id="CHEBI:29999"/>
        <dbReference type="ChEBI" id="CHEBI:30616"/>
        <dbReference type="ChEBI" id="CHEBI:83421"/>
        <dbReference type="ChEBI" id="CHEBI:456216"/>
        <dbReference type="EC" id="2.7.11.1"/>
    </reaction>
</comment>
<dbReference type="PANTHER" id="PTHR27002:SF944">
    <property type="entry name" value="G-TYPE LECTIN S-RECEPTOR-LIKE SERINE_THREONINE-PROTEIN KINASE CES101"/>
    <property type="match status" value="1"/>
</dbReference>
<evidence type="ECO:0000256" key="5">
    <source>
        <dbReference type="ARBA" id="ARBA00022729"/>
    </source>
</evidence>
<evidence type="ECO:0000256" key="6">
    <source>
        <dbReference type="ARBA" id="ARBA00022741"/>
    </source>
</evidence>
<keyword evidence="10" id="KW-0325">Glycoprotein</keyword>
<keyword evidence="3 11" id="KW-0723">Serine/threonine-protein kinase</keyword>
<keyword evidence="13" id="KW-1133">Transmembrane helix</keyword>
<dbReference type="AlphaFoldDB" id="A0A8B8QUI2"/>
<dbReference type="GO" id="GO:0005886">
    <property type="term" value="C:plasma membrane"/>
    <property type="evidence" value="ECO:0007669"/>
    <property type="project" value="UniProtKB-SubCell"/>
</dbReference>
<dbReference type="GO" id="GO:0030246">
    <property type="term" value="F:carbohydrate binding"/>
    <property type="evidence" value="ECO:0007669"/>
    <property type="project" value="UniProtKB-KW"/>
</dbReference>
<accession>A0A8B8QUI2</accession>
<dbReference type="InterPro" id="IPR036426">
    <property type="entry name" value="Bulb-type_lectin_dom_sf"/>
</dbReference>
<feature type="region of interest" description="Disordered" evidence="12">
    <location>
        <begin position="15"/>
        <end position="37"/>
    </location>
</feature>
<organism evidence="17 18">
    <name type="scientific">Rhodamnia argentea</name>
    <dbReference type="NCBI Taxonomy" id="178133"/>
    <lineage>
        <taxon>Eukaryota</taxon>
        <taxon>Viridiplantae</taxon>
        <taxon>Streptophyta</taxon>
        <taxon>Embryophyta</taxon>
        <taxon>Tracheophyta</taxon>
        <taxon>Spermatophyta</taxon>
        <taxon>Magnoliopsida</taxon>
        <taxon>eudicotyledons</taxon>
        <taxon>Gunneridae</taxon>
        <taxon>Pentapetalae</taxon>
        <taxon>rosids</taxon>
        <taxon>malvids</taxon>
        <taxon>Myrtales</taxon>
        <taxon>Myrtaceae</taxon>
        <taxon>Myrtoideae</taxon>
        <taxon>Myrteae</taxon>
        <taxon>Australasian group</taxon>
        <taxon>Rhodamnia</taxon>
    </lineage>
</organism>
<dbReference type="GeneID" id="115754922"/>
<dbReference type="GO" id="GO:0005524">
    <property type="term" value="F:ATP binding"/>
    <property type="evidence" value="ECO:0007669"/>
    <property type="project" value="UniProtKB-KW"/>
</dbReference>
<evidence type="ECO:0000256" key="13">
    <source>
        <dbReference type="SAM" id="Phobius"/>
    </source>
</evidence>
<dbReference type="Gene3D" id="1.10.510.10">
    <property type="entry name" value="Transferase(Phosphotransferase) domain 1"/>
    <property type="match status" value="1"/>
</dbReference>
<dbReference type="InterPro" id="IPR001480">
    <property type="entry name" value="Bulb-type_lectin_dom"/>
</dbReference>